<feature type="region of interest" description="Disordered" evidence="1">
    <location>
        <begin position="465"/>
        <end position="616"/>
    </location>
</feature>
<feature type="region of interest" description="Disordered" evidence="1">
    <location>
        <begin position="145"/>
        <end position="354"/>
    </location>
</feature>
<reference evidence="3 4" key="1">
    <citation type="journal article" date="2017" name="Nature">
        <title>The Apostasia genome and the evolution of orchids.</title>
        <authorList>
            <person name="Zhang G.Q."/>
            <person name="Liu K.W."/>
            <person name="Li Z."/>
            <person name="Lohaus R."/>
            <person name="Hsiao Y.Y."/>
            <person name="Niu S.C."/>
            <person name="Wang J.Y."/>
            <person name="Lin Y.C."/>
            <person name="Xu Q."/>
            <person name="Chen L.J."/>
            <person name="Yoshida K."/>
            <person name="Fujiwara S."/>
            <person name="Wang Z.W."/>
            <person name="Zhang Y.Q."/>
            <person name="Mitsuda N."/>
            <person name="Wang M."/>
            <person name="Liu G.H."/>
            <person name="Pecoraro L."/>
            <person name="Huang H.X."/>
            <person name="Xiao X.J."/>
            <person name="Lin M."/>
            <person name="Wu X.Y."/>
            <person name="Wu W.L."/>
            <person name="Chen Y.Y."/>
            <person name="Chang S.B."/>
            <person name="Sakamoto S."/>
            <person name="Ohme-Takagi M."/>
            <person name="Yagi M."/>
            <person name="Zeng S.J."/>
            <person name="Shen C.Y."/>
            <person name="Yeh C.M."/>
            <person name="Luo Y.B."/>
            <person name="Tsai W.C."/>
            <person name="Van de Peer Y."/>
            <person name="Liu Z.J."/>
        </authorList>
    </citation>
    <scope>NUCLEOTIDE SEQUENCE [LARGE SCALE GENOMIC DNA]</scope>
    <source>
        <strain evidence="4">cv. Shenzhen</strain>
        <tissue evidence="3">Stem</tissue>
    </source>
</reference>
<feature type="compositionally biased region" description="Basic and acidic residues" evidence="1">
    <location>
        <begin position="395"/>
        <end position="404"/>
    </location>
</feature>
<organism evidence="3 4">
    <name type="scientific">Apostasia shenzhenica</name>
    <dbReference type="NCBI Taxonomy" id="1088818"/>
    <lineage>
        <taxon>Eukaryota</taxon>
        <taxon>Viridiplantae</taxon>
        <taxon>Streptophyta</taxon>
        <taxon>Embryophyta</taxon>
        <taxon>Tracheophyta</taxon>
        <taxon>Spermatophyta</taxon>
        <taxon>Magnoliopsida</taxon>
        <taxon>Liliopsida</taxon>
        <taxon>Asparagales</taxon>
        <taxon>Orchidaceae</taxon>
        <taxon>Apostasioideae</taxon>
        <taxon>Apostasia</taxon>
    </lineage>
</organism>
<keyword evidence="4" id="KW-1185">Reference proteome</keyword>
<feature type="compositionally biased region" description="Low complexity" evidence="1">
    <location>
        <begin position="302"/>
        <end position="314"/>
    </location>
</feature>
<feature type="compositionally biased region" description="Acidic residues" evidence="1">
    <location>
        <begin position="333"/>
        <end position="354"/>
    </location>
</feature>
<protein>
    <recommendedName>
        <fullName evidence="2">Calmodulin-binding domain-containing protein</fullName>
    </recommendedName>
</protein>
<evidence type="ECO:0000313" key="3">
    <source>
        <dbReference type="EMBL" id="PKA49472.1"/>
    </source>
</evidence>
<dbReference type="PANTHER" id="PTHR33349">
    <property type="entry name" value="EMB|CAB62594.1"/>
    <property type="match status" value="1"/>
</dbReference>
<dbReference type="EMBL" id="KZ452038">
    <property type="protein sequence ID" value="PKA49472.1"/>
    <property type="molecule type" value="Genomic_DNA"/>
</dbReference>
<accession>A0A2I0A1P6</accession>
<dbReference type="STRING" id="1088818.A0A2I0A1P6"/>
<dbReference type="InterPro" id="IPR012417">
    <property type="entry name" value="CaM-bd_dom_pln"/>
</dbReference>
<name>A0A2I0A1P6_9ASPA</name>
<feature type="compositionally biased region" description="Basic and acidic residues" evidence="1">
    <location>
        <begin position="606"/>
        <end position="616"/>
    </location>
</feature>
<gene>
    <name evidence="3" type="ORF">AXF42_Ash016661</name>
</gene>
<feature type="compositionally biased region" description="Acidic residues" evidence="1">
    <location>
        <begin position="585"/>
        <end position="605"/>
    </location>
</feature>
<feature type="compositionally biased region" description="Polar residues" evidence="1">
    <location>
        <begin position="274"/>
        <end position="292"/>
    </location>
</feature>
<dbReference type="OrthoDB" id="1939646at2759"/>
<feature type="compositionally biased region" description="Polar residues" evidence="1">
    <location>
        <begin position="232"/>
        <end position="241"/>
    </location>
</feature>
<evidence type="ECO:0000259" key="2">
    <source>
        <dbReference type="Pfam" id="PF07839"/>
    </source>
</evidence>
<feature type="compositionally biased region" description="Low complexity" evidence="1">
    <location>
        <begin position="159"/>
        <end position="218"/>
    </location>
</feature>
<dbReference type="Proteomes" id="UP000236161">
    <property type="component" value="Unassembled WGS sequence"/>
</dbReference>
<dbReference type="PANTHER" id="PTHR33349:SF20">
    <property type="entry name" value="CHROMO DOMAIN CEC-LIKE PROTEIN"/>
    <property type="match status" value="1"/>
</dbReference>
<dbReference type="AlphaFoldDB" id="A0A2I0A1P6"/>
<feature type="region of interest" description="Disordered" evidence="1">
    <location>
        <begin position="395"/>
        <end position="437"/>
    </location>
</feature>
<proteinExistence type="predicted"/>
<feature type="compositionally biased region" description="Basic and acidic residues" evidence="1">
    <location>
        <begin position="323"/>
        <end position="332"/>
    </location>
</feature>
<feature type="compositionally biased region" description="Basic and acidic residues" evidence="1">
    <location>
        <begin position="493"/>
        <end position="558"/>
    </location>
</feature>
<feature type="domain" description="Calmodulin-binding" evidence="2">
    <location>
        <begin position="408"/>
        <end position="459"/>
    </location>
</feature>
<sequence length="616" mass="68110">METEAGLEAGIERWRRARLSVRNRRSWHAKNGLEKFKERRSQGKRNKEELILRAHEVFISLSLSFSINGSSHFAGTASPHFSSQPSFKCPSPFLRISDLILLKTKEKKTKKIEERIEEDQLVYSFTFSASSSPPVASHQVMMAAKPTTPFREKRPSPSPSSSIATRRSPSSSLAGAKPSSPALPKKPSPAKTSPSSVAPPRRSTPPAATASAAAANRAHPIRRPAEKFPSPSGRTQRSPTISAAAAGRPERVLKPASPATNSPKPNLFRAAPTVSRTTSTRTAPKARGSSSAPVKKKQDSTAAVAAAAAVEAAASPPPANFSSDHEDITHSEPDDDEELKNVEDEEENHMEEEKDVELELCQIGMLETNADDEIFKELKKAEQVTSLRKQEEMVETVEMSKPRCGEVATVPVPTSASASSRKKDAPKSNDVIEETKSKLMGTRKNKVLALVGAFETVISLQEPEIQPVQKSQSQPLHHHDSNSQSDQGIQDNLEVHTDKLVQADREDQVIHESQKHNLAHKDQENQNDKNIIHGDQEDQQCEHESQVRLESELHKQLVEEDEVLKNSGNKEEEKDEDIQKGEKEDQVEEEEETEENEKGEDEEQEKEEKAKEISQS</sequence>
<feature type="compositionally biased region" description="Basic and acidic residues" evidence="1">
    <location>
        <begin position="568"/>
        <end position="584"/>
    </location>
</feature>
<dbReference type="GO" id="GO:0005516">
    <property type="term" value="F:calmodulin binding"/>
    <property type="evidence" value="ECO:0007669"/>
    <property type="project" value="InterPro"/>
</dbReference>
<evidence type="ECO:0000313" key="4">
    <source>
        <dbReference type="Proteomes" id="UP000236161"/>
    </source>
</evidence>
<dbReference type="Pfam" id="PF07839">
    <property type="entry name" value="CaM_binding"/>
    <property type="match status" value="1"/>
</dbReference>
<evidence type="ECO:0000256" key="1">
    <source>
        <dbReference type="SAM" id="MobiDB-lite"/>
    </source>
</evidence>